<evidence type="ECO:0000256" key="6">
    <source>
        <dbReference type="SAM" id="Phobius"/>
    </source>
</evidence>
<feature type="transmembrane region" description="Helical" evidence="6">
    <location>
        <begin position="239"/>
        <end position="260"/>
    </location>
</feature>
<dbReference type="InterPro" id="IPR001279">
    <property type="entry name" value="Metallo-B-lactamas"/>
</dbReference>
<keyword evidence="4 6" id="KW-1133">Transmembrane helix</keyword>
<feature type="transmembrane region" description="Helical" evidence="6">
    <location>
        <begin position="391"/>
        <end position="411"/>
    </location>
</feature>
<dbReference type="SMART" id="SM00849">
    <property type="entry name" value="Lactamase_B"/>
    <property type="match status" value="1"/>
</dbReference>
<evidence type="ECO:0000259" key="7">
    <source>
        <dbReference type="SMART" id="SM00849"/>
    </source>
</evidence>
<comment type="subcellular location">
    <subcellularLocation>
        <location evidence="1">Membrane</location>
        <topology evidence="1">Multi-pass membrane protein</topology>
    </subcellularLocation>
</comment>
<dbReference type="AlphaFoldDB" id="A0AAV1HLF5"/>
<dbReference type="Gene3D" id="3.60.15.10">
    <property type="entry name" value="Ribonuclease Z/Hydroxyacylglutathione hydrolase-like"/>
    <property type="match status" value="1"/>
</dbReference>
<evidence type="ECO:0000256" key="3">
    <source>
        <dbReference type="ARBA" id="ARBA00022692"/>
    </source>
</evidence>
<protein>
    <submittedName>
        <fullName evidence="8">Transmembrane 4 L6 family member 5, partial</fullName>
    </submittedName>
</protein>
<accession>A0AAV1HLF5</accession>
<reference evidence="8" key="1">
    <citation type="submission" date="2023-08" db="EMBL/GenBank/DDBJ databases">
        <authorList>
            <person name="Alioto T."/>
            <person name="Alioto T."/>
            <person name="Gomez Garrido J."/>
        </authorList>
    </citation>
    <scope>NUCLEOTIDE SEQUENCE</scope>
</reference>
<feature type="transmembrane region" description="Helical" evidence="6">
    <location>
        <begin position="320"/>
        <end position="347"/>
    </location>
</feature>
<comment type="similarity">
    <text evidence="2">Belongs to the L6 tetraspanin family.</text>
</comment>
<dbReference type="PANTHER" id="PTHR14198:SF23">
    <property type="entry name" value="SI:CH211-137I24.10"/>
    <property type="match status" value="1"/>
</dbReference>
<proteinExistence type="inferred from homology"/>
<dbReference type="Pfam" id="PF05805">
    <property type="entry name" value="L6_membrane"/>
    <property type="match status" value="1"/>
</dbReference>
<dbReference type="GO" id="GO:0016020">
    <property type="term" value="C:membrane"/>
    <property type="evidence" value="ECO:0007669"/>
    <property type="project" value="UniProtKB-SubCell"/>
</dbReference>
<dbReference type="InterPro" id="IPR036866">
    <property type="entry name" value="RibonucZ/Hydroxyglut_hydro"/>
</dbReference>
<dbReference type="SUPFAM" id="SSF56281">
    <property type="entry name" value="Metallo-hydrolase/oxidoreductase"/>
    <property type="match status" value="1"/>
</dbReference>
<evidence type="ECO:0000313" key="8">
    <source>
        <dbReference type="EMBL" id="CAJ1086485.1"/>
    </source>
</evidence>
<dbReference type="PANTHER" id="PTHR14198">
    <property type="entry name" value="TRANSMEMBRANE 4 L6 FAMILY MEMBER 1-RELATED"/>
    <property type="match status" value="1"/>
</dbReference>
<gene>
    <name evidence="8" type="ORF">XNOV1_A020318</name>
</gene>
<dbReference type="Proteomes" id="UP001178508">
    <property type="component" value="Chromosome 23"/>
</dbReference>
<name>A0AAV1HLF5_XYRNO</name>
<feature type="transmembrane region" description="Helical" evidence="6">
    <location>
        <begin position="418"/>
        <end position="437"/>
    </location>
</feature>
<keyword evidence="3 6" id="KW-0812">Transmembrane</keyword>
<feature type="transmembrane region" description="Helical" evidence="6">
    <location>
        <begin position="288"/>
        <end position="308"/>
    </location>
</feature>
<dbReference type="InterPro" id="IPR008661">
    <property type="entry name" value="L6_membrane"/>
</dbReference>
<dbReference type="CDD" id="cd07711">
    <property type="entry name" value="MBLAC1-like_MBL-fold"/>
    <property type="match status" value="1"/>
</dbReference>
<evidence type="ECO:0000256" key="1">
    <source>
        <dbReference type="ARBA" id="ARBA00004141"/>
    </source>
</evidence>
<sequence length="456" mass="49001">MTDGAVVQRIPLPDSQLDFPGVPYSVSVLKPGYCLSEPDGTFRADGTISLITGPRTILVDTGGPWDRDFLLQTLKDRGVDPGDVDMVVGTHGHSDHVGNLSLFAHAELIVGFDHSEGDRYRPNKLSEGQVYRVDEHVCVVPTPGHTGQDVSVQVTGTSAGVVLVAGDLFECCSDEDSWRDLSMNTVVQQQDEVETEEGPQNRPGENKVSPSFKWGLASCLGLSLLPFSDIMCTGSCSKFIAIPLYVLALVSIICNIMLFFPGFETKYAAPDLPEGSNRTDYLTEEVKYMGGLVGGGLMVLVPAIHIHLTSAEKCCANRCGMFLSIGFAALGVSGATYSLSVASLGLVNGPMCLWTNKEGQAPVWGTPFFGGEGNYLQNQTLWDWCKEPDNVVGFNVGLFSTLLVAASLELVLCLIQMVNGLFGCLCGTCSVCVPLIFPSSSDRPPGNHVRQQVLHR</sequence>
<feature type="domain" description="Metallo-beta-lactamase" evidence="7">
    <location>
        <begin position="45"/>
        <end position="212"/>
    </location>
</feature>
<keyword evidence="9" id="KW-1185">Reference proteome</keyword>
<evidence type="ECO:0000256" key="2">
    <source>
        <dbReference type="ARBA" id="ARBA00006193"/>
    </source>
</evidence>
<dbReference type="EMBL" id="OY660886">
    <property type="protein sequence ID" value="CAJ1086485.1"/>
    <property type="molecule type" value="Genomic_DNA"/>
</dbReference>
<evidence type="ECO:0000256" key="4">
    <source>
        <dbReference type="ARBA" id="ARBA00022989"/>
    </source>
</evidence>
<organism evidence="8 9">
    <name type="scientific">Xyrichtys novacula</name>
    <name type="common">Pearly razorfish</name>
    <name type="synonym">Hemipteronotus novacula</name>
    <dbReference type="NCBI Taxonomy" id="13765"/>
    <lineage>
        <taxon>Eukaryota</taxon>
        <taxon>Metazoa</taxon>
        <taxon>Chordata</taxon>
        <taxon>Craniata</taxon>
        <taxon>Vertebrata</taxon>
        <taxon>Euteleostomi</taxon>
        <taxon>Actinopterygii</taxon>
        <taxon>Neopterygii</taxon>
        <taxon>Teleostei</taxon>
        <taxon>Neoteleostei</taxon>
        <taxon>Acanthomorphata</taxon>
        <taxon>Eupercaria</taxon>
        <taxon>Labriformes</taxon>
        <taxon>Labridae</taxon>
        <taxon>Xyrichtys</taxon>
    </lineage>
</organism>
<evidence type="ECO:0000256" key="5">
    <source>
        <dbReference type="ARBA" id="ARBA00023136"/>
    </source>
</evidence>
<evidence type="ECO:0000313" key="9">
    <source>
        <dbReference type="Proteomes" id="UP001178508"/>
    </source>
</evidence>
<keyword evidence="5 6" id="KW-0472">Membrane</keyword>
<dbReference type="Pfam" id="PF00753">
    <property type="entry name" value="Lactamase_B"/>
    <property type="match status" value="1"/>
</dbReference>